<accession>A0ABD1YSJ2</accession>
<feature type="signal peptide" evidence="3">
    <location>
        <begin position="1"/>
        <end position="30"/>
    </location>
</feature>
<proteinExistence type="inferred from homology"/>
<dbReference type="PANTHER" id="PTHR45648:SF5">
    <property type="entry name" value="OS04G0577300 PROTEIN"/>
    <property type="match status" value="1"/>
</dbReference>
<dbReference type="InterPro" id="IPR001087">
    <property type="entry name" value="GDSL"/>
</dbReference>
<evidence type="ECO:0000256" key="1">
    <source>
        <dbReference type="ARBA" id="ARBA00008668"/>
    </source>
</evidence>
<evidence type="ECO:0000256" key="2">
    <source>
        <dbReference type="ARBA" id="ARBA00022801"/>
    </source>
</evidence>
<evidence type="ECO:0000313" key="5">
    <source>
        <dbReference type="Proteomes" id="UP001605036"/>
    </source>
</evidence>
<keyword evidence="3" id="KW-0732">Signal</keyword>
<sequence>MTANTRMAMGTLRLLAFCMGLFFVLSPARCDSTEFDTIIQGVTEGRTFTLGMFVFGDSVLDAGTNNYFPSLLKANFKPYGQTAFSKPTGRFTNGKTYADFFADNLRVKSPEPYLARTGTFSVNYASGGSGLLRTTNAANQVIPFPDQLLQFAQTRLTMIQTLNSEKLVQLVLSKSLFLINIGGNDLVTYFFDPSPGKPPLDVFIANLTGEIEKSVRVLYQAGGRKFMLLGLGPIGCIPAVLAGLQIPDGKCVEPANDVARVFNAALEELVLQKLPKMFKDIQAIVGRPFDILRPLADHGEAQGFTEGVKACCGYGLYNAEVQCGLAPDKILNPPYNVCKNVDAYLFWDYFHPTERVYSIGAQQFWNGGLDAVAPMNLRALMEL</sequence>
<comment type="caution">
    <text evidence="4">The sequence shown here is derived from an EMBL/GenBank/DDBJ whole genome shotgun (WGS) entry which is preliminary data.</text>
</comment>
<evidence type="ECO:0008006" key="6">
    <source>
        <dbReference type="Google" id="ProtNLM"/>
    </source>
</evidence>
<keyword evidence="2" id="KW-0378">Hydrolase</keyword>
<dbReference type="Pfam" id="PF00657">
    <property type="entry name" value="Lipase_GDSL"/>
    <property type="match status" value="1"/>
</dbReference>
<dbReference type="SUPFAM" id="SSF52266">
    <property type="entry name" value="SGNH hydrolase"/>
    <property type="match status" value="1"/>
</dbReference>
<dbReference type="InterPro" id="IPR036514">
    <property type="entry name" value="SGNH_hydro_sf"/>
</dbReference>
<dbReference type="InterPro" id="IPR051058">
    <property type="entry name" value="GDSL_Est/Lipase"/>
</dbReference>
<dbReference type="PANTHER" id="PTHR45648">
    <property type="entry name" value="GDSL LIPASE/ACYLHYDROLASE FAMILY PROTEIN (AFU_ORTHOLOGUE AFUA_4G14700)"/>
    <property type="match status" value="1"/>
</dbReference>
<organism evidence="4 5">
    <name type="scientific">Riccia fluitans</name>
    <dbReference type="NCBI Taxonomy" id="41844"/>
    <lineage>
        <taxon>Eukaryota</taxon>
        <taxon>Viridiplantae</taxon>
        <taxon>Streptophyta</taxon>
        <taxon>Embryophyta</taxon>
        <taxon>Marchantiophyta</taxon>
        <taxon>Marchantiopsida</taxon>
        <taxon>Marchantiidae</taxon>
        <taxon>Marchantiales</taxon>
        <taxon>Ricciaceae</taxon>
        <taxon>Riccia</taxon>
    </lineage>
</organism>
<protein>
    <recommendedName>
        <fullName evidence="6">GDSL esterase/lipase</fullName>
    </recommendedName>
</protein>
<dbReference type="EMBL" id="JBHFFA010000003">
    <property type="protein sequence ID" value="KAL2633561.1"/>
    <property type="molecule type" value="Genomic_DNA"/>
</dbReference>
<dbReference type="GO" id="GO:0016787">
    <property type="term" value="F:hydrolase activity"/>
    <property type="evidence" value="ECO:0007669"/>
    <property type="project" value="UniProtKB-KW"/>
</dbReference>
<dbReference type="CDD" id="cd01837">
    <property type="entry name" value="SGNH_plant_lipase_like"/>
    <property type="match status" value="1"/>
</dbReference>
<keyword evidence="5" id="KW-1185">Reference proteome</keyword>
<dbReference type="Proteomes" id="UP001605036">
    <property type="component" value="Unassembled WGS sequence"/>
</dbReference>
<comment type="similarity">
    <text evidence="1">Belongs to the 'GDSL' lipolytic enzyme family.</text>
</comment>
<dbReference type="Gene3D" id="3.40.50.1110">
    <property type="entry name" value="SGNH hydrolase"/>
    <property type="match status" value="1"/>
</dbReference>
<evidence type="ECO:0000256" key="3">
    <source>
        <dbReference type="SAM" id="SignalP"/>
    </source>
</evidence>
<dbReference type="AlphaFoldDB" id="A0ABD1YSJ2"/>
<dbReference type="InterPro" id="IPR035669">
    <property type="entry name" value="SGNH_plant_lipase-like"/>
</dbReference>
<name>A0ABD1YSJ2_9MARC</name>
<reference evidence="4 5" key="1">
    <citation type="submission" date="2024-09" db="EMBL/GenBank/DDBJ databases">
        <title>Chromosome-scale assembly of Riccia fluitans.</title>
        <authorList>
            <person name="Paukszto L."/>
            <person name="Sawicki J."/>
            <person name="Karawczyk K."/>
            <person name="Piernik-Szablinska J."/>
            <person name="Szczecinska M."/>
            <person name="Mazdziarz M."/>
        </authorList>
    </citation>
    <scope>NUCLEOTIDE SEQUENCE [LARGE SCALE GENOMIC DNA]</scope>
    <source>
        <strain evidence="4">Rf_01</strain>
        <tissue evidence="4">Aerial parts of the thallus</tissue>
    </source>
</reference>
<feature type="chain" id="PRO_5044766624" description="GDSL esterase/lipase" evidence="3">
    <location>
        <begin position="31"/>
        <end position="383"/>
    </location>
</feature>
<evidence type="ECO:0000313" key="4">
    <source>
        <dbReference type="EMBL" id="KAL2633561.1"/>
    </source>
</evidence>
<gene>
    <name evidence="4" type="ORF">R1flu_005040</name>
</gene>